<organism evidence="1">
    <name type="scientific">Anguilla anguilla</name>
    <name type="common">European freshwater eel</name>
    <name type="synonym">Muraena anguilla</name>
    <dbReference type="NCBI Taxonomy" id="7936"/>
    <lineage>
        <taxon>Eukaryota</taxon>
        <taxon>Metazoa</taxon>
        <taxon>Chordata</taxon>
        <taxon>Craniata</taxon>
        <taxon>Vertebrata</taxon>
        <taxon>Euteleostomi</taxon>
        <taxon>Actinopterygii</taxon>
        <taxon>Neopterygii</taxon>
        <taxon>Teleostei</taxon>
        <taxon>Anguilliformes</taxon>
        <taxon>Anguillidae</taxon>
        <taxon>Anguilla</taxon>
    </lineage>
</organism>
<dbReference type="AlphaFoldDB" id="A0A0E9V3F1"/>
<reference evidence="1" key="2">
    <citation type="journal article" date="2015" name="Fish Shellfish Immunol.">
        <title>Early steps in the European eel (Anguilla anguilla)-Vibrio vulnificus interaction in the gills: Role of the RtxA13 toxin.</title>
        <authorList>
            <person name="Callol A."/>
            <person name="Pajuelo D."/>
            <person name="Ebbesson L."/>
            <person name="Teles M."/>
            <person name="MacKenzie S."/>
            <person name="Amaro C."/>
        </authorList>
    </citation>
    <scope>NUCLEOTIDE SEQUENCE</scope>
</reference>
<reference evidence="1" key="1">
    <citation type="submission" date="2014-11" db="EMBL/GenBank/DDBJ databases">
        <authorList>
            <person name="Amaro Gonzalez C."/>
        </authorList>
    </citation>
    <scope>NUCLEOTIDE SEQUENCE</scope>
</reference>
<evidence type="ECO:0000313" key="1">
    <source>
        <dbReference type="EMBL" id="JAH72669.1"/>
    </source>
</evidence>
<accession>A0A0E9V3F1</accession>
<sequence>MQTPHILVLSAKQINKMPTEHIYPA</sequence>
<proteinExistence type="predicted"/>
<name>A0A0E9V3F1_ANGAN</name>
<protein>
    <submittedName>
        <fullName evidence="1">Uncharacterized protein</fullName>
    </submittedName>
</protein>
<dbReference type="EMBL" id="GBXM01035908">
    <property type="protein sequence ID" value="JAH72669.1"/>
    <property type="molecule type" value="Transcribed_RNA"/>
</dbReference>